<keyword evidence="7" id="KW-0378">Hydrolase</keyword>
<dbReference type="GO" id="GO:0004180">
    <property type="term" value="F:carboxypeptidase activity"/>
    <property type="evidence" value="ECO:0007669"/>
    <property type="project" value="UniProtKB-KW"/>
</dbReference>
<dbReference type="InterPro" id="IPR046450">
    <property type="entry name" value="PA_dom_sf"/>
</dbReference>
<dbReference type="RefSeq" id="WP_098062701.1">
    <property type="nucleotide sequence ID" value="NZ_PDEP01000010.1"/>
</dbReference>
<evidence type="ECO:0000256" key="1">
    <source>
        <dbReference type="ARBA" id="ARBA00005634"/>
    </source>
</evidence>
<evidence type="ECO:0000259" key="6">
    <source>
        <dbReference type="Pfam" id="PF04389"/>
    </source>
</evidence>
<dbReference type="Gene3D" id="3.40.630.10">
    <property type="entry name" value="Zn peptidases"/>
    <property type="match status" value="1"/>
</dbReference>
<dbReference type="Pfam" id="PF02225">
    <property type="entry name" value="PA"/>
    <property type="match status" value="1"/>
</dbReference>
<feature type="domain" description="PA" evidence="4">
    <location>
        <begin position="151"/>
        <end position="235"/>
    </location>
</feature>
<feature type="region of interest" description="Disordered" evidence="2">
    <location>
        <begin position="238"/>
        <end position="268"/>
    </location>
</feature>
<feature type="compositionally biased region" description="Low complexity" evidence="2">
    <location>
        <begin position="239"/>
        <end position="259"/>
    </location>
</feature>
<evidence type="ECO:0000256" key="2">
    <source>
        <dbReference type="SAM" id="MobiDB-lite"/>
    </source>
</evidence>
<feature type="domain" description="Transferrin receptor-like dimerisation" evidence="5">
    <location>
        <begin position="586"/>
        <end position="687"/>
    </location>
</feature>
<dbReference type="Pfam" id="PF04253">
    <property type="entry name" value="TFR_dimer"/>
    <property type="match status" value="1"/>
</dbReference>
<proteinExistence type="inferred from homology"/>
<sequence>MRSWILCLVCAVLLLAAEPHPVSGQALTGFTPDRAATQQQCEAQFLDAPSSDGFRAHLEALTADPHPAGTEANDEVGMYIGRQMEAAGFQVDRYPYDLYMPNPEEASASVALVTPQRMPLGIQEDILEDDRFSDHPALGPGWNAYAASGTVTAEIVYANYGRRADFQQLDEMGIDLSGKIVIARYGGNFRGYKAKYAEEYGAAGLIMYTDPADSGYTQGLTYPEGRYVHESGIQRGSILTPLGGDPLTPDGPALPLDDPNSPERLDPAEADLPRIPVAPLSYRSAREILSRMQGDAVPGGWQGGLPFTYRVTGGAALTVELSVEQPKDITRATNVVGVLEGTTHPDEWIILGSHFDAWAFGATDPNSGTASLLTLADALGSLDSDCAPRRSILIAHWDAEEYGILGSLEWVRQLKEQLDAGGVTYINADGAATGLRFSGAASPLMKQPILNAARSVPHPNDDADTVYDHLATRHDAADDALGNLGGGSDHVGFVTHIGVPSASLSMSGNTPIYHSNYDSFAWYERFGDPSFQSGATLAQVDGLLALRFANADVLPYDVERYAQDTHAHLDALEEIATERDIDFDPAPLRTLADEMAAAAAAFTEARDAYVESGRSASPELNQALLQLSRALMDADGLQSGGLHRSLYVSPDPFSGYASWMLPGLRYELETDASDLNAWLDRYEQAFADLVDRIDAVTTQLQ</sequence>
<keyword evidence="7" id="KW-0645">Protease</keyword>
<dbReference type="InterPro" id="IPR003137">
    <property type="entry name" value="PA_domain"/>
</dbReference>
<keyword evidence="7" id="KW-0121">Carboxypeptidase</keyword>
<evidence type="ECO:0000256" key="3">
    <source>
        <dbReference type="SAM" id="SignalP"/>
    </source>
</evidence>
<protein>
    <submittedName>
        <fullName evidence="7">Glutamate carboxypeptidase</fullName>
    </submittedName>
</protein>
<dbReference type="CDD" id="cd02121">
    <property type="entry name" value="PA_GCPII_like"/>
    <property type="match status" value="1"/>
</dbReference>
<gene>
    <name evidence="7" type="ORF">CRI93_11055</name>
</gene>
<dbReference type="PANTHER" id="PTHR10404:SF46">
    <property type="entry name" value="VACUOLAR PROTEIN SORTING-ASSOCIATED PROTEIN 70"/>
    <property type="match status" value="1"/>
</dbReference>
<dbReference type="InterPro" id="IPR036757">
    <property type="entry name" value="TFR-like_dimer_dom_sf"/>
</dbReference>
<dbReference type="Gene3D" id="3.50.30.30">
    <property type="match status" value="1"/>
</dbReference>
<feature type="domain" description="Peptidase M28" evidence="6">
    <location>
        <begin position="334"/>
        <end position="520"/>
    </location>
</feature>
<dbReference type="FunFam" id="3.40.630.10:FF:000101">
    <property type="entry name" value="N-acetylated alpha-linked acidic dipeptidase like 1"/>
    <property type="match status" value="1"/>
</dbReference>
<dbReference type="PANTHER" id="PTHR10404">
    <property type="entry name" value="N-ACETYLATED-ALPHA-LINKED ACIDIC DIPEPTIDASE"/>
    <property type="match status" value="1"/>
</dbReference>
<comment type="similarity">
    <text evidence="1">Belongs to the peptidase M28 family. M28B subfamily.</text>
</comment>
<evidence type="ECO:0000313" key="7">
    <source>
        <dbReference type="EMBL" id="PEN06012.1"/>
    </source>
</evidence>
<dbReference type="Gene3D" id="1.20.930.40">
    <property type="entry name" value="Transferrin receptor-like, dimerisation domain"/>
    <property type="match status" value="1"/>
</dbReference>
<evidence type="ECO:0000259" key="5">
    <source>
        <dbReference type="Pfam" id="PF04253"/>
    </source>
</evidence>
<feature type="chain" id="PRO_5013621931" evidence="3">
    <location>
        <begin position="17"/>
        <end position="701"/>
    </location>
</feature>
<dbReference type="EMBL" id="PDEP01000010">
    <property type="protein sequence ID" value="PEN06012.1"/>
    <property type="molecule type" value="Genomic_DNA"/>
</dbReference>
<comment type="caution">
    <text evidence="7">The sequence shown here is derived from an EMBL/GenBank/DDBJ whole genome shotgun (WGS) entry which is preliminary data.</text>
</comment>
<reference evidence="7 8" key="1">
    <citation type="submission" date="2017-10" db="EMBL/GenBank/DDBJ databases">
        <title>Draft genome of Longimonas halophila.</title>
        <authorList>
            <person name="Goh K.M."/>
            <person name="Shamsir M.S."/>
            <person name="Lim S.W."/>
        </authorList>
    </citation>
    <scope>NUCLEOTIDE SEQUENCE [LARGE SCALE GENOMIC DNA]</scope>
    <source>
        <strain evidence="7 8">KCTC 42399</strain>
    </source>
</reference>
<evidence type="ECO:0000313" key="8">
    <source>
        <dbReference type="Proteomes" id="UP000221024"/>
    </source>
</evidence>
<accession>A0A2H3P3L5</accession>
<name>A0A2H3P3L5_9BACT</name>
<dbReference type="InterPro" id="IPR007365">
    <property type="entry name" value="TFR-like_dimer_dom"/>
</dbReference>
<dbReference type="InterPro" id="IPR039373">
    <property type="entry name" value="Peptidase_M28B"/>
</dbReference>
<dbReference type="SUPFAM" id="SSF52025">
    <property type="entry name" value="PA domain"/>
    <property type="match status" value="1"/>
</dbReference>
<dbReference type="SUPFAM" id="SSF47672">
    <property type="entry name" value="Transferrin receptor-like dimerisation domain"/>
    <property type="match status" value="1"/>
</dbReference>
<dbReference type="InterPro" id="IPR007484">
    <property type="entry name" value="Peptidase_M28"/>
</dbReference>
<feature type="signal peptide" evidence="3">
    <location>
        <begin position="1"/>
        <end position="16"/>
    </location>
</feature>
<dbReference type="SUPFAM" id="SSF53187">
    <property type="entry name" value="Zn-dependent exopeptidases"/>
    <property type="match status" value="1"/>
</dbReference>
<dbReference type="AlphaFoldDB" id="A0A2H3P3L5"/>
<dbReference type="Pfam" id="PF04389">
    <property type="entry name" value="Peptidase_M28"/>
    <property type="match status" value="1"/>
</dbReference>
<dbReference type="Proteomes" id="UP000221024">
    <property type="component" value="Unassembled WGS sequence"/>
</dbReference>
<keyword evidence="8" id="KW-1185">Reference proteome</keyword>
<evidence type="ECO:0000259" key="4">
    <source>
        <dbReference type="Pfam" id="PF02225"/>
    </source>
</evidence>
<keyword evidence="3" id="KW-0732">Signal</keyword>
<organism evidence="7 8">
    <name type="scientific">Longimonas halophila</name>
    <dbReference type="NCBI Taxonomy" id="1469170"/>
    <lineage>
        <taxon>Bacteria</taxon>
        <taxon>Pseudomonadati</taxon>
        <taxon>Rhodothermota</taxon>
        <taxon>Rhodothermia</taxon>
        <taxon>Rhodothermales</taxon>
        <taxon>Salisaetaceae</taxon>
        <taxon>Longimonas</taxon>
    </lineage>
</organism>
<dbReference type="OrthoDB" id="3646048at2"/>